<name>A0A6A5YR08_9PLEO</name>
<dbReference type="AlphaFoldDB" id="A0A6A5YR08"/>
<dbReference type="EMBL" id="ML977341">
    <property type="protein sequence ID" value="KAF2109699.1"/>
    <property type="molecule type" value="Genomic_DNA"/>
</dbReference>
<keyword evidence="2" id="KW-1185">Reference proteome</keyword>
<organism evidence="1 2">
    <name type="scientific">Lophiotrema nucula</name>
    <dbReference type="NCBI Taxonomy" id="690887"/>
    <lineage>
        <taxon>Eukaryota</taxon>
        <taxon>Fungi</taxon>
        <taxon>Dikarya</taxon>
        <taxon>Ascomycota</taxon>
        <taxon>Pezizomycotina</taxon>
        <taxon>Dothideomycetes</taxon>
        <taxon>Pleosporomycetidae</taxon>
        <taxon>Pleosporales</taxon>
        <taxon>Lophiotremataceae</taxon>
        <taxon>Lophiotrema</taxon>
    </lineage>
</organism>
<gene>
    <name evidence="1" type="ORF">BDV96DRAFT_585200</name>
</gene>
<evidence type="ECO:0000313" key="2">
    <source>
        <dbReference type="Proteomes" id="UP000799770"/>
    </source>
</evidence>
<reference evidence="1" key="1">
    <citation type="journal article" date="2020" name="Stud. Mycol.">
        <title>101 Dothideomycetes genomes: a test case for predicting lifestyles and emergence of pathogens.</title>
        <authorList>
            <person name="Haridas S."/>
            <person name="Albert R."/>
            <person name="Binder M."/>
            <person name="Bloem J."/>
            <person name="Labutti K."/>
            <person name="Salamov A."/>
            <person name="Andreopoulos B."/>
            <person name="Baker S."/>
            <person name="Barry K."/>
            <person name="Bills G."/>
            <person name="Bluhm B."/>
            <person name="Cannon C."/>
            <person name="Castanera R."/>
            <person name="Culley D."/>
            <person name="Daum C."/>
            <person name="Ezra D."/>
            <person name="Gonzalez J."/>
            <person name="Henrissat B."/>
            <person name="Kuo A."/>
            <person name="Liang C."/>
            <person name="Lipzen A."/>
            <person name="Lutzoni F."/>
            <person name="Magnuson J."/>
            <person name="Mondo S."/>
            <person name="Nolan M."/>
            <person name="Ohm R."/>
            <person name="Pangilinan J."/>
            <person name="Park H.-J."/>
            <person name="Ramirez L."/>
            <person name="Alfaro M."/>
            <person name="Sun H."/>
            <person name="Tritt A."/>
            <person name="Yoshinaga Y."/>
            <person name="Zwiers L.-H."/>
            <person name="Turgeon B."/>
            <person name="Goodwin S."/>
            <person name="Spatafora J."/>
            <person name="Crous P."/>
            <person name="Grigoriev I."/>
        </authorList>
    </citation>
    <scope>NUCLEOTIDE SEQUENCE</scope>
    <source>
        <strain evidence="1">CBS 627.86</strain>
    </source>
</reference>
<dbReference type="Proteomes" id="UP000799770">
    <property type="component" value="Unassembled WGS sequence"/>
</dbReference>
<protein>
    <submittedName>
        <fullName evidence="1">Uncharacterized protein</fullName>
    </submittedName>
</protein>
<evidence type="ECO:0000313" key="1">
    <source>
        <dbReference type="EMBL" id="KAF2109699.1"/>
    </source>
</evidence>
<proteinExistence type="predicted"/>
<sequence length="215" mass="24597">MAQKEKGGLMETSVSIVKQLDYVQKIARTTTCWSSRKWYVSFLRGQISAWRTEISWNEKPAYHQLFHSRSLWEQQCHGIPARKQPSTCRARALTSQDSTAGHGFRLRVLPARSDPFRSRVEVSARSYKLSALRIEGDHLPGCVLERRKKKGEEHFNTHLQTLAHARRQPPNFPVFKQESCDGVDPFVSTEGAFGLQGEEHTKIPRLPDHTFLSTP</sequence>
<accession>A0A6A5YR08</accession>